<dbReference type="Proteomes" id="UP000032303">
    <property type="component" value="Chromosome 2"/>
</dbReference>
<evidence type="ECO:0000313" key="3">
    <source>
        <dbReference type="Proteomes" id="UP000032303"/>
    </source>
</evidence>
<evidence type="ECO:0000259" key="1">
    <source>
        <dbReference type="Pfam" id="PF00535"/>
    </source>
</evidence>
<dbReference type="InterPro" id="IPR029044">
    <property type="entry name" value="Nucleotide-diphossugar_trans"/>
</dbReference>
<dbReference type="Gene3D" id="3.90.550.10">
    <property type="entry name" value="Spore Coat Polysaccharide Biosynthesis Protein SpsA, Chain A"/>
    <property type="match status" value="1"/>
</dbReference>
<sequence>MKLSVVIPLYNKEKYIKRCVDSVIEQSYQDFEIIVIDDGSTDSSIDVLNGISDSRLNIVKKENGGVSSARNKGIDLSNSEYVCFLDADDYWRKNVLCEFVRLIDCYEECSAFVVSSTFNLDNCDHNREINDYVIDDYYEQLSKDNVIINSSSICIKKEIFSKIGKFPNDIHYGEDGYLWAKIYNSFKIAKSSYVGAIYDKQAVGRCADIYNPKLEHPLVIAFDKGERFSSEPEYESYINSLRFSFAKKWLLHGEKYKYKKTIERVKFNTLFKSLFYRLIIYIPTPVLKILYLKLRA</sequence>
<dbReference type="InterPro" id="IPR001173">
    <property type="entry name" value="Glyco_trans_2-like"/>
</dbReference>
<dbReference type="AlphaFoldDB" id="A0A0C5WSX0"/>
<keyword evidence="2" id="KW-0808">Transferase</keyword>
<protein>
    <submittedName>
        <fullName evidence="2">Putative glycosyl transferase family 2</fullName>
    </submittedName>
</protein>
<name>A0A0C5WSX0_9GAMM</name>
<dbReference type="Pfam" id="PF00535">
    <property type="entry name" value="Glycos_transf_2"/>
    <property type="match status" value="1"/>
</dbReference>
<dbReference type="PANTHER" id="PTHR22916:SF3">
    <property type="entry name" value="UDP-GLCNAC:BETAGAL BETA-1,3-N-ACETYLGLUCOSAMINYLTRANSFERASE-LIKE PROTEIN 1"/>
    <property type="match status" value="1"/>
</dbReference>
<dbReference type="GO" id="GO:0016758">
    <property type="term" value="F:hexosyltransferase activity"/>
    <property type="evidence" value="ECO:0007669"/>
    <property type="project" value="UniProtKB-ARBA"/>
</dbReference>
<organism evidence="2 3">
    <name type="scientific">Photobacterium gaetbulicola Gung47</name>
    <dbReference type="NCBI Taxonomy" id="658445"/>
    <lineage>
        <taxon>Bacteria</taxon>
        <taxon>Pseudomonadati</taxon>
        <taxon>Pseudomonadota</taxon>
        <taxon>Gammaproteobacteria</taxon>
        <taxon>Vibrionales</taxon>
        <taxon>Vibrionaceae</taxon>
        <taxon>Photobacterium</taxon>
    </lineage>
</organism>
<evidence type="ECO:0000313" key="2">
    <source>
        <dbReference type="EMBL" id="AJR09502.1"/>
    </source>
</evidence>
<dbReference type="STRING" id="658445.H744_2c2849"/>
<keyword evidence="3" id="KW-1185">Reference proteome</keyword>
<dbReference type="HOGENOM" id="CLU_025996_0_0_6"/>
<accession>A0A0C5WSX0</accession>
<gene>
    <name evidence="2" type="ORF">H744_2c2849</name>
</gene>
<dbReference type="KEGG" id="pgb:H744_2c2849"/>
<reference evidence="2 3" key="1">
    <citation type="submission" date="2013-05" db="EMBL/GenBank/DDBJ databases">
        <title>Complete genome sequence of the lipase-producing bacterium Photobacterium gaetbulicola Gung47.</title>
        <authorList>
            <person name="Kim Y.-O."/>
        </authorList>
    </citation>
    <scope>NUCLEOTIDE SEQUENCE [LARGE SCALE GENOMIC DNA]</scope>
    <source>
        <strain evidence="2 3">Gung47</strain>
    </source>
</reference>
<dbReference type="PATRIC" id="fig|658445.3.peg.4895"/>
<dbReference type="OrthoDB" id="9801954at2"/>
<feature type="domain" description="Glycosyltransferase 2-like" evidence="1">
    <location>
        <begin position="4"/>
        <end position="151"/>
    </location>
</feature>
<dbReference type="PANTHER" id="PTHR22916">
    <property type="entry name" value="GLYCOSYLTRANSFERASE"/>
    <property type="match status" value="1"/>
</dbReference>
<dbReference type="SUPFAM" id="SSF53448">
    <property type="entry name" value="Nucleotide-diphospho-sugar transferases"/>
    <property type="match status" value="1"/>
</dbReference>
<proteinExistence type="predicted"/>
<dbReference type="EMBL" id="CP005974">
    <property type="protein sequence ID" value="AJR09502.1"/>
    <property type="molecule type" value="Genomic_DNA"/>
</dbReference>